<dbReference type="RefSeq" id="WP_211315402.1">
    <property type="nucleotide sequence ID" value="NZ_QLMG01000039.1"/>
</dbReference>
<comment type="caution">
    <text evidence="2">The sequence shown here is derived from an EMBL/GenBank/DDBJ whole genome shotgun (WGS) entry which is preliminary data.</text>
</comment>
<protein>
    <submittedName>
        <fullName evidence="2">Uncharacterized protein</fullName>
    </submittedName>
</protein>
<accession>A0A327Y0J6</accession>
<keyword evidence="3" id="KW-1185">Reference proteome</keyword>
<proteinExistence type="predicted"/>
<feature type="transmembrane region" description="Helical" evidence="1">
    <location>
        <begin position="25"/>
        <end position="46"/>
    </location>
</feature>
<feature type="non-terminal residue" evidence="2">
    <location>
        <position position="1"/>
    </location>
</feature>
<keyword evidence="1" id="KW-0812">Transmembrane</keyword>
<gene>
    <name evidence="2" type="ORF">ATI53_103944</name>
</gene>
<sequence length="86" mass="9029">GLIIASNAPSDGPHRRDTFEYCLKVAGYCVAGPVTSPFIWAAFAWLPATDADRSDAARAVAIAVASRMYSCPPLVIVSAAVVMFLA</sequence>
<keyword evidence="1" id="KW-0472">Membrane</keyword>
<reference evidence="2 3" key="1">
    <citation type="submission" date="2018-06" db="EMBL/GenBank/DDBJ databases">
        <title>Genomic Encyclopedia of Archaeal and Bacterial Type Strains, Phase II (KMG-II): from individual species to whole genera.</title>
        <authorList>
            <person name="Goeker M."/>
        </authorList>
    </citation>
    <scope>NUCLEOTIDE SEQUENCE [LARGE SCALE GENOMIC DNA]</scope>
    <source>
        <strain evidence="2 3">DSM 22011</strain>
    </source>
</reference>
<name>A0A327Y0J6_9RHOB</name>
<keyword evidence="1" id="KW-1133">Transmembrane helix</keyword>
<dbReference type="EMBL" id="QLMG01000039">
    <property type="protein sequence ID" value="RAK13215.1"/>
    <property type="molecule type" value="Genomic_DNA"/>
</dbReference>
<evidence type="ECO:0000313" key="3">
    <source>
        <dbReference type="Proteomes" id="UP000249165"/>
    </source>
</evidence>
<dbReference type="Proteomes" id="UP000249165">
    <property type="component" value="Unassembled WGS sequence"/>
</dbReference>
<evidence type="ECO:0000313" key="2">
    <source>
        <dbReference type="EMBL" id="RAK13215.1"/>
    </source>
</evidence>
<feature type="transmembrane region" description="Helical" evidence="1">
    <location>
        <begin position="66"/>
        <end position="85"/>
    </location>
</feature>
<evidence type="ECO:0000256" key="1">
    <source>
        <dbReference type="SAM" id="Phobius"/>
    </source>
</evidence>
<dbReference type="AlphaFoldDB" id="A0A327Y0J6"/>
<organism evidence="2 3">
    <name type="scientific">Salipiger aestuarii</name>
    <dbReference type="NCBI Taxonomy" id="568098"/>
    <lineage>
        <taxon>Bacteria</taxon>
        <taxon>Pseudomonadati</taxon>
        <taxon>Pseudomonadota</taxon>
        <taxon>Alphaproteobacteria</taxon>
        <taxon>Rhodobacterales</taxon>
        <taxon>Roseobacteraceae</taxon>
        <taxon>Salipiger</taxon>
    </lineage>
</organism>